<keyword evidence="1 2" id="KW-0597">Phosphoprotein</keyword>
<proteinExistence type="predicted"/>
<dbReference type="InterPro" id="IPR000014">
    <property type="entry name" value="PAS"/>
</dbReference>
<evidence type="ECO:0000313" key="8">
    <source>
        <dbReference type="Proteomes" id="UP001432216"/>
    </source>
</evidence>
<accession>A0ABZ2B068</accession>
<dbReference type="Pfam" id="PF00072">
    <property type="entry name" value="Response_reg"/>
    <property type="match status" value="2"/>
</dbReference>
<dbReference type="Proteomes" id="UP001432216">
    <property type="component" value="Chromosome 10"/>
</dbReference>
<dbReference type="SMART" id="SM00387">
    <property type="entry name" value="HATPase_c"/>
    <property type="match status" value="2"/>
</dbReference>
<gene>
    <name evidence="7" type="ORF">IAS62_005527</name>
</gene>
<feature type="region of interest" description="Disordered" evidence="4">
    <location>
        <begin position="218"/>
        <end position="290"/>
    </location>
</feature>
<feature type="coiled-coil region" evidence="3">
    <location>
        <begin position="1213"/>
        <end position="1240"/>
    </location>
</feature>
<evidence type="ECO:0000256" key="3">
    <source>
        <dbReference type="SAM" id="Coils"/>
    </source>
</evidence>
<dbReference type="PRINTS" id="PR00344">
    <property type="entry name" value="BCTRLSENSOR"/>
</dbReference>
<dbReference type="InterPro" id="IPR011006">
    <property type="entry name" value="CheY-like_superfamily"/>
</dbReference>
<dbReference type="Gene3D" id="3.30.450.20">
    <property type="entry name" value="PAS domain"/>
    <property type="match status" value="2"/>
</dbReference>
<organism evidence="7 8">
    <name type="scientific">Cryptococcus decagattii</name>
    <dbReference type="NCBI Taxonomy" id="1859122"/>
    <lineage>
        <taxon>Eukaryota</taxon>
        <taxon>Fungi</taxon>
        <taxon>Dikarya</taxon>
        <taxon>Basidiomycota</taxon>
        <taxon>Agaricomycotina</taxon>
        <taxon>Tremellomycetes</taxon>
        <taxon>Tremellales</taxon>
        <taxon>Cryptococcaceae</taxon>
        <taxon>Cryptococcus</taxon>
        <taxon>Cryptococcus gattii species complex</taxon>
    </lineage>
</organism>
<dbReference type="SUPFAM" id="SSF55874">
    <property type="entry name" value="ATPase domain of HSP90 chaperone/DNA topoisomerase II/histidine kinase"/>
    <property type="match status" value="2"/>
</dbReference>
<dbReference type="SMART" id="SM00448">
    <property type="entry name" value="REC"/>
    <property type="match status" value="2"/>
</dbReference>
<dbReference type="PANTHER" id="PTHR43547">
    <property type="entry name" value="TWO-COMPONENT HISTIDINE KINASE"/>
    <property type="match status" value="1"/>
</dbReference>
<dbReference type="Gene3D" id="3.40.50.2300">
    <property type="match status" value="2"/>
</dbReference>
<feature type="domain" description="Histidine kinase" evidence="5">
    <location>
        <begin position="1243"/>
        <end position="1516"/>
    </location>
</feature>
<feature type="compositionally biased region" description="Polar residues" evidence="4">
    <location>
        <begin position="227"/>
        <end position="236"/>
    </location>
</feature>
<dbReference type="InterPro" id="IPR036890">
    <property type="entry name" value="HATPase_C_sf"/>
</dbReference>
<dbReference type="RefSeq" id="XP_064723402.1">
    <property type="nucleotide sequence ID" value="XM_064867330.1"/>
</dbReference>
<keyword evidence="3" id="KW-0175">Coiled coil</keyword>
<dbReference type="PROSITE" id="PS50110">
    <property type="entry name" value="RESPONSE_REGULATORY"/>
    <property type="match status" value="2"/>
</dbReference>
<sequence length="1721" mass="190452">MKQATLDHVTGVVQREEKNLCSHALGTDIDLSSVPMAFLEAYPFPAIVLVINASSCPIPPFLREDSDATIPQTDSQISPLTRPPLQQFASASMAWGNQRWNDLTQGKTIAECVDVVSQNKLQTWVESNNGDKSESFALDMKSPEGLILHLAKTVLPLNPPSPSRSLCVLTSQYIDKSENVTQSVSPGDILFSPLSQSLQTFSPSSSFSSNPRRSIDVPISLSEHRGSATSVTSNLRSSIYSTSPKSQSSPPTREQSTYATHRLAVREERPSRRRRRSPPNSSTRPKPLESHAQECWDLVENFDWSKTTLGPREHWMDALDPVLAITFESRTADCAWLGPDLELVYNKAYQQLVDHPEAFGKPAREVWATNWDYLEPLVKRCLNGTPVYKDKDPLFWRRYGNGRLLEHYHSWRYVPITGKDGSVLGIFNQSIEVTDSVLLERRMSTTRELSEHMSFIRTTDDFFGSVADVFSQNPTDIPFALCYQVQQVDKDGTSVNLVVSLQSSVGVPEDHPSAPDHIPISFVNRNPYPNSAERPSSPAFSIVSIHSSSSHRVCHVSDDTTQWPIAKALQRRQCVIMEECSQLIEGYPIRRWDELPFSAIVVPICSERSSEIPDAVIILGLNVRRCFDHEYDSWIHSIRSQLSSALVTVKAYEAEQKMAEENARMERAKVAWFRGAAHDLRSPLALIAGPLADLLESDLTSSQRTALTVAQRNLDRLVRLVNALMDFSRVEAGRMEGRFVPTNLGQFVTQLATLFKPAIEKLGLEYAIDVQPREELVFIDPVLFETVVSNLIGNALKYTETGCITVRVQYTDYAEVSVIDTGVGIPKNELALVTEWFHRASTAIHSGTQGTGLGLALAKEFLKLHKGELLVESQTANESGGSHGSTFTARIPLDFKPVPSAHILSSPESHKTFGKYSQVIADEAMRWVGNADDFSETWDMPSTTGGSSASSGSGSTTTFGHKFADAFLFDKSDVVLVVEDNLDMREYIRQLFAPYCTVLEACNGEQAYNMAIHNPPNLILSDVLMPKLSGMELLQKIRCHPDTRIVPMVLISAIAGDESRVEALLNGADDYLAKPFKPKELIARVHLHMQVGKKRAKLEALYAQRETELAALSDYCPIGIFRGDKDGHIVYANAAWRAQSGVLLGDPNDWASYVHPDSKAQLLEQWDQWLKGDMKEFRAAWRWSNGTPVRSILVRLDLVKEGFSGLIGCVVDVSHEERRLIEAEERRKEAEESKHQQELLIDLTSHEIRTPVSAILQCSDLVKENLVSLKDQLRGAGPNGFVPSPELLADLEQDVEALESIYQCGLVQERIAGDVLSLARIQLNMLSLHDIDVNLRREGRKVSSIFASEAKMKDIDLRLVFGPTIEQSKILAIKTDPVRLGQVVTNLISNAIRFTSSSDVRKITIQYDVSFVPPANDSCALPSSIGLPDVLPAKENTPLWLFVNVTDSGPGMTQQELSVLFQRFAQGNKMIHTKYGGSGLGLFICRKITELLGGRIEALSQIGHGSVFRFFIKTRAVAPPSGIAPPSAIAALIESSSSLKPISGSCPSPSLPMSRSSSRSTTVGTPIEDGGTEHVLIVEDNLINQTVLKRQLIKAGLSCNVASNGLEALNLIRETCRQHRRGGPNRKRLFDVVVMDLEMPVMDGITAIREIRASEAAGTMNRNMVIALTGNARQGQIDHALASGFDDVVIKPYVLVDLLNKIKFMKIKKLELAAAKAQEEE</sequence>
<dbReference type="Gene3D" id="3.30.565.10">
    <property type="entry name" value="Histidine kinase-like ATPase, C-terminal domain"/>
    <property type="match status" value="2"/>
</dbReference>
<dbReference type="CDD" id="cd00130">
    <property type="entry name" value="PAS"/>
    <property type="match status" value="1"/>
</dbReference>
<dbReference type="Gene3D" id="1.10.287.130">
    <property type="match status" value="2"/>
</dbReference>
<dbReference type="CDD" id="cd00082">
    <property type="entry name" value="HisKA"/>
    <property type="match status" value="2"/>
</dbReference>
<dbReference type="SUPFAM" id="SSF52172">
    <property type="entry name" value="CheY-like"/>
    <property type="match status" value="2"/>
</dbReference>
<dbReference type="InterPro" id="IPR005467">
    <property type="entry name" value="His_kinase_dom"/>
</dbReference>
<keyword evidence="8" id="KW-1185">Reference proteome</keyword>
<feature type="domain" description="Response regulatory" evidence="6">
    <location>
        <begin position="974"/>
        <end position="1089"/>
    </location>
</feature>
<dbReference type="InterPro" id="IPR035965">
    <property type="entry name" value="PAS-like_dom_sf"/>
</dbReference>
<evidence type="ECO:0000313" key="7">
    <source>
        <dbReference type="EMBL" id="WVO24163.1"/>
    </source>
</evidence>
<dbReference type="Pfam" id="PF02518">
    <property type="entry name" value="HATPase_c"/>
    <property type="match status" value="2"/>
</dbReference>
<dbReference type="InterPro" id="IPR003661">
    <property type="entry name" value="HisK_dim/P_dom"/>
</dbReference>
<evidence type="ECO:0000256" key="1">
    <source>
        <dbReference type="ARBA" id="ARBA00022553"/>
    </source>
</evidence>
<feature type="region of interest" description="Disordered" evidence="4">
    <location>
        <begin position="1543"/>
        <end position="1566"/>
    </location>
</feature>
<dbReference type="SMART" id="SM00091">
    <property type="entry name" value="PAS"/>
    <property type="match status" value="1"/>
</dbReference>
<dbReference type="GeneID" id="89992297"/>
<name>A0ABZ2B068_9TREE</name>
<dbReference type="EMBL" id="CP143815">
    <property type="protein sequence ID" value="WVO24163.1"/>
    <property type="molecule type" value="Genomic_DNA"/>
</dbReference>
<evidence type="ECO:0000256" key="4">
    <source>
        <dbReference type="SAM" id="MobiDB-lite"/>
    </source>
</evidence>
<dbReference type="PROSITE" id="PS50109">
    <property type="entry name" value="HIS_KIN"/>
    <property type="match status" value="2"/>
</dbReference>
<dbReference type="SUPFAM" id="SSF55785">
    <property type="entry name" value="PYP-like sensor domain (PAS domain)"/>
    <property type="match status" value="1"/>
</dbReference>
<feature type="modified residue" description="4-aspartylphosphate" evidence="2">
    <location>
        <position position="1636"/>
    </location>
</feature>
<feature type="compositionally biased region" description="Low complexity" evidence="4">
    <location>
        <begin position="237"/>
        <end position="251"/>
    </location>
</feature>
<dbReference type="SMART" id="SM00388">
    <property type="entry name" value="HisKA"/>
    <property type="match status" value="2"/>
</dbReference>
<dbReference type="Pfam" id="PF00512">
    <property type="entry name" value="HisKA"/>
    <property type="match status" value="1"/>
</dbReference>
<feature type="domain" description="Response regulatory" evidence="6">
    <location>
        <begin position="1574"/>
        <end position="1706"/>
    </location>
</feature>
<dbReference type="CDD" id="cd17546">
    <property type="entry name" value="REC_hyHK_CKI1_RcsC-like"/>
    <property type="match status" value="1"/>
</dbReference>
<reference evidence="7 8" key="1">
    <citation type="submission" date="2024-01" db="EMBL/GenBank/DDBJ databases">
        <title>Comparative genomics of Cryptococcus and Kwoniella reveals pathogenesis evolution and contrasting modes of karyotype evolution via chromosome fusion or intercentromeric recombination.</title>
        <authorList>
            <person name="Coelho M.A."/>
            <person name="David-Palma M."/>
            <person name="Shea T."/>
            <person name="Bowers K."/>
            <person name="McGinley-Smith S."/>
            <person name="Mohammad A.W."/>
            <person name="Gnirke A."/>
            <person name="Yurkov A.M."/>
            <person name="Nowrousian M."/>
            <person name="Sun S."/>
            <person name="Cuomo C.A."/>
            <person name="Heitman J."/>
        </authorList>
    </citation>
    <scope>NUCLEOTIDE SEQUENCE [LARGE SCALE GENOMIC DNA]</scope>
    <source>
        <strain evidence="7 8">7685027</strain>
    </source>
</reference>
<feature type="modified residue" description="4-aspartylphosphate" evidence="2">
    <location>
        <position position="1022"/>
    </location>
</feature>
<dbReference type="InterPro" id="IPR004358">
    <property type="entry name" value="Sig_transdc_His_kin-like_C"/>
</dbReference>
<feature type="domain" description="Histidine kinase" evidence="5">
    <location>
        <begin position="675"/>
        <end position="895"/>
    </location>
</feature>
<evidence type="ECO:0000259" key="6">
    <source>
        <dbReference type="PROSITE" id="PS50110"/>
    </source>
</evidence>
<dbReference type="PANTHER" id="PTHR43547:SF2">
    <property type="entry name" value="HYBRID SIGNAL TRANSDUCTION HISTIDINE KINASE C"/>
    <property type="match status" value="1"/>
</dbReference>
<dbReference type="InterPro" id="IPR001789">
    <property type="entry name" value="Sig_transdc_resp-reg_receiver"/>
</dbReference>
<dbReference type="InterPro" id="IPR036097">
    <property type="entry name" value="HisK_dim/P_sf"/>
</dbReference>
<dbReference type="SUPFAM" id="SSF47384">
    <property type="entry name" value="Homodimeric domain of signal transducing histidine kinase"/>
    <property type="match status" value="2"/>
</dbReference>
<protein>
    <submittedName>
        <fullName evidence="7">Uncharacterized protein</fullName>
    </submittedName>
</protein>
<feature type="compositionally biased region" description="Low complexity" evidence="4">
    <location>
        <begin position="1545"/>
        <end position="1560"/>
    </location>
</feature>
<evidence type="ECO:0000259" key="5">
    <source>
        <dbReference type="PROSITE" id="PS50109"/>
    </source>
</evidence>
<evidence type="ECO:0000256" key="2">
    <source>
        <dbReference type="PROSITE-ProRule" id="PRU00169"/>
    </source>
</evidence>
<dbReference type="InterPro" id="IPR003594">
    <property type="entry name" value="HATPase_dom"/>
</dbReference>